<feature type="transmembrane region" description="Helical" evidence="8">
    <location>
        <begin position="111"/>
        <end position="132"/>
    </location>
</feature>
<dbReference type="InterPro" id="IPR036259">
    <property type="entry name" value="MFS_trans_sf"/>
</dbReference>
<gene>
    <name evidence="10" type="ORF">K7472_29545</name>
</gene>
<dbReference type="Gene3D" id="1.20.1250.20">
    <property type="entry name" value="MFS general substrate transporter like domains"/>
    <property type="match status" value="1"/>
</dbReference>
<feature type="transmembrane region" description="Helical" evidence="8">
    <location>
        <begin position="86"/>
        <end position="105"/>
    </location>
</feature>
<dbReference type="RefSeq" id="WP_222981825.1">
    <property type="nucleotide sequence ID" value="NZ_JAINVZ010000032.1"/>
</dbReference>
<feature type="transmembrane region" description="Helical" evidence="8">
    <location>
        <begin position="275"/>
        <end position="298"/>
    </location>
</feature>
<keyword evidence="5 8" id="KW-1133">Transmembrane helix</keyword>
<feature type="transmembrane region" description="Helical" evidence="8">
    <location>
        <begin position="483"/>
        <end position="506"/>
    </location>
</feature>
<proteinExistence type="predicted"/>
<dbReference type="InterPro" id="IPR011701">
    <property type="entry name" value="MFS"/>
</dbReference>
<evidence type="ECO:0000256" key="7">
    <source>
        <dbReference type="ARBA" id="ARBA00023251"/>
    </source>
</evidence>
<keyword evidence="6 8" id="KW-0472">Membrane</keyword>
<protein>
    <submittedName>
        <fullName evidence="10">MFS transporter</fullName>
    </submittedName>
</protein>
<keyword evidence="3" id="KW-1003">Cell membrane</keyword>
<keyword evidence="11" id="KW-1185">Reference proteome</keyword>
<dbReference type="InterPro" id="IPR004638">
    <property type="entry name" value="EmrB-like"/>
</dbReference>
<evidence type="ECO:0000313" key="10">
    <source>
        <dbReference type="EMBL" id="MBY8888959.1"/>
    </source>
</evidence>
<feature type="transmembrane region" description="Helical" evidence="8">
    <location>
        <begin position="410"/>
        <end position="427"/>
    </location>
</feature>
<dbReference type="PRINTS" id="PR01036">
    <property type="entry name" value="TCRTETB"/>
</dbReference>
<evidence type="ECO:0000313" key="11">
    <source>
        <dbReference type="Proteomes" id="UP001198565"/>
    </source>
</evidence>
<feature type="transmembrane region" description="Helical" evidence="8">
    <location>
        <begin position="205"/>
        <end position="225"/>
    </location>
</feature>
<dbReference type="NCBIfam" id="TIGR00711">
    <property type="entry name" value="efflux_EmrB"/>
    <property type="match status" value="1"/>
</dbReference>
<reference evidence="10 11" key="1">
    <citation type="submission" date="2021-08" db="EMBL/GenBank/DDBJ databases">
        <title>Streptomyces sp. PTM05 isolated from lichen.</title>
        <authorList>
            <person name="Somphong A."/>
            <person name="Phongsopitanun W."/>
            <person name="Tanasupawat S."/>
        </authorList>
    </citation>
    <scope>NUCLEOTIDE SEQUENCE [LARGE SCALE GENOMIC DNA]</scope>
    <source>
        <strain evidence="10 11">Ptm05</strain>
    </source>
</reference>
<keyword evidence="4 8" id="KW-0812">Transmembrane</keyword>
<evidence type="ECO:0000256" key="6">
    <source>
        <dbReference type="ARBA" id="ARBA00023136"/>
    </source>
</evidence>
<feature type="transmembrane region" description="Helical" evidence="8">
    <location>
        <begin position="169"/>
        <end position="193"/>
    </location>
</feature>
<evidence type="ECO:0000256" key="8">
    <source>
        <dbReference type="SAM" id="Phobius"/>
    </source>
</evidence>
<dbReference type="Proteomes" id="UP001198565">
    <property type="component" value="Unassembled WGS sequence"/>
</dbReference>
<feature type="domain" description="Major facilitator superfamily (MFS) profile" evidence="9">
    <location>
        <begin position="17"/>
        <end position="510"/>
    </location>
</feature>
<feature type="transmembrane region" description="Helical" evidence="8">
    <location>
        <begin position="310"/>
        <end position="331"/>
    </location>
</feature>
<evidence type="ECO:0000259" key="9">
    <source>
        <dbReference type="PROSITE" id="PS50850"/>
    </source>
</evidence>
<dbReference type="SUPFAM" id="SSF103473">
    <property type="entry name" value="MFS general substrate transporter"/>
    <property type="match status" value="1"/>
</dbReference>
<feature type="transmembrane region" description="Helical" evidence="8">
    <location>
        <begin position="144"/>
        <end position="163"/>
    </location>
</feature>
<comment type="caution">
    <text evidence="10">The sequence shown here is derived from an EMBL/GenBank/DDBJ whole genome shotgun (WGS) entry which is preliminary data.</text>
</comment>
<feature type="transmembrane region" description="Helical" evidence="8">
    <location>
        <begin position="58"/>
        <end position="77"/>
    </location>
</feature>
<dbReference type="PANTHER" id="PTHR42718">
    <property type="entry name" value="MAJOR FACILITATOR SUPERFAMILY MULTIDRUG TRANSPORTER MFSC"/>
    <property type="match status" value="1"/>
</dbReference>
<evidence type="ECO:0000256" key="1">
    <source>
        <dbReference type="ARBA" id="ARBA00004651"/>
    </source>
</evidence>
<sequence length="539" mass="56208">MTTTAIDPSVHKRRWLILGVLVLSLLVVVLDSSILNVALKTIADPVRGLGASETDLEWATNAYTLAFAGLLFTWGVLGDRIGRKKLLLIGMTVFGLGSLASAYAQTPGDLIIARIVMGVGGAAVMPTTLAIISNVFEPKERPKAIGIWSGAVGIAIAVGPITGGVLLQHFWWGSVFLVNIPIVLLAVALMLLLVPDSKNPAPGRFDPVGVPLSIAGITAFVYGIIRAGDIGWLRPEALGIIAAGVLLLILFVLWERRTDHPALNVKLFRHKSFSAAVSVVGLVFLALMGLTFFLSFYMQAVRGFSPLKCGLLLIPLAAAQLIFSSRSAALVQRLGHKTVTATGMALVTLALGSYFLVDATTPIWHLEIALFAMGTGMANVMPPATAAVMASVPREKAGEGSAISNTVRQVGGALGVAVLGSILTSAYRGRMTPILDAVPALHSNPATVKTLSGSITATQAFVEKAGPRADALVGPSNDAFVHAMHLAVAGSVAAGALGVLIALLWLPGRNALSRSEPDTTDVTAAPTAARTDERVLLAD</sequence>
<dbReference type="Pfam" id="PF07690">
    <property type="entry name" value="MFS_1"/>
    <property type="match status" value="1"/>
</dbReference>
<evidence type="ECO:0000256" key="3">
    <source>
        <dbReference type="ARBA" id="ARBA00022475"/>
    </source>
</evidence>
<feature type="transmembrane region" description="Helical" evidence="8">
    <location>
        <begin position="363"/>
        <end position="389"/>
    </location>
</feature>
<dbReference type="PANTHER" id="PTHR42718:SF42">
    <property type="entry name" value="EXPORT PROTEIN"/>
    <property type="match status" value="1"/>
</dbReference>
<evidence type="ECO:0000256" key="4">
    <source>
        <dbReference type="ARBA" id="ARBA00022692"/>
    </source>
</evidence>
<feature type="transmembrane region" description="Helical" evidence="8">
    <location>
        <begin position="237"/>
        <end position="254"/>
    </location>
</feature>
<comment type="subcellular location">
    <subcellularLocation>
        <location evidence="1">Cell membrane</location>
        <topology evidence="1">Multi-pass membrane protein</topology>
    </subcellularLocation>
</comment>
<dbReference type="Gene3D" id="1.20.1720.10">
    <property type="entry name" value="Multidrug resistance protein D"/>
    <property type="match status" value="1"/>
</dbReference>
<dbReference type="PROSITE" id="PS50850">
    <property type="entry name" value="MFS"/>
    <property type="match status" value="1"/>
</dbReference>
<feature type="transmembrane region" description="Helical" evidence="8">
    <location>
        <begin position="338"/>
        <end position="357"/>
    </location>
</feature>
<dbReference type="InterPro" id="IPR020846">
    <property type="entry name" value="MFS_dom"/>
</dbReference>
<keyword evidence="7" id="KW-0046">Antibiotic resistance</keyword>
<keyword evidence="2" id="KW-0813">Transport</keyword>
<evidence type="ECO:0000256" key="5">
    <source>
        <dbReference type="ARBA" id="ARBA00022989"/>
    </source>
</evidence>
<organism evidence="10 11">
    <name type="scientific">Streptantibioticus parmotrematis</name>
    <dbReference type="NCBI Taxonomy" id="2873249"/>
    <lineage>
        <taxon>Bacteria</taxon>
        <taxon>Bacillati</taxon>
        <taxon>Actinomycetota</taxon>
        <taxon>Actinomycetes</taxon>
        <taxon>Kitasatosporales</taxon>
        <taxon>Streptomycetaceae</taxon>
        <taxon>Streptantibioticus</taxon>
    </lineage>
</organism>
<dbReference type="CDD" id="cd17321">
    <property type="entry name" value="MFS_MMR_MDR_like"/>
    <property type="match status" value="1"/>
</dbReference>
<feature type="transmembrane region" description="Helical" evidence="8">
    <location>
        <begin position="15"/>
        <end position="38"/>
    </location>
</feature>
<name>A0ABS7R4J1_9ACTN</name>
<accession>A0ABS7R4J1</accession>
<evidence type="ECO:0000256" key="2">
    <source>
        <dbReference type="ARBA" id="ARBA00022448"/>
    </source>
</evidence>
<dbReference type="EMBL" id="JAINVZ010000032">
    <property type="protein sequence ID" value="MBY8888959.1"/>
    <property type="molecule type" value="Genomic_DNA"/>
</dbReference>